<proteinExistence type="predicted"/>
<dbReference type="PANTHER" id="PTHR14978">
    <property type="entry name" value="BETA-CATENIN-LIKE PROTEIN 1 NUCLEAR ASSOCIATED PROTEIN"/>
    <property type="match status" value="1"/>
</dbReference>
<comment type="function">
    <text evidence="6">Component of the PRP19-CDC5L complex that forms an integral part of the spliceosome and is required for activating pre-mRNA splicing. Participates in AID/AICDA-mediated somatic hypermutation (SHM) and class-switch recombination (CSR), 2 processes resulting in the production of high-affinity, mutated isotype-switched antibodies.</text>
</comment>
<keyword evidence="12" id="KW-0732">Signal</keyword>
<dbReference type="InterPro" id="IPR039678">
    <property type="entry name" value="CTNNBL1"/>
</dbReference>
<dbReference type="InterPro" id="IPR016024">
    <property type="entry name" value="ARM-type_fold"/>
</dbReference>
<dbReference type="FunFam" id="1.25.10.10:FF:001136">
    <property type="entry name" value="Beta-catenin-like protein 1"/>
    <property type="match status" value="1"/>
</dbReference>
<keyword evidence="5" id="KW-0539">Nucleus</keyword>
<evidence type="ECO:0000256" key="3">
    <source>
        <dbReference type="ARBA" id="ARBA00022737"/>
    </source>
</evidence>
<dbReference type="SMART" id="SM01156">
    <property type="entry name" value="DUF1716"/>
    <property type="match status" value="1"/>
</dbReference>
<comment type="subcellular location">
    <subcellularLocation>
        <location evidence="1">Nucleus</location>
    </subcellularLocation>
</comment>
<evidence type="ECO:0000256" key="1">
    <source>
        <dbReference type="ARBA" id="ARBA00004123"/>
    </source>
</evidence>
<dbReference type="InterPro" id="IPR013180">
    <property type="entry name" value="CTNNBL1_N"/>
</dbReference>
<dbReference type="Pfam" id="PF08216">
    <property type="entry name" value="CTNNBL"/>
    <property type="match status" value="1"/>
</dbReference>
<accession>A0A6A4WC82</accession>
<evidence type="ECO:0000256" key="6">
    <source>
        <dbReference type="ARBA" id="ARBA00058456"/>
    </source>
</evidence>
<dbReference type="AlphaFoldDB" id="A0A6A4WC82"/>
<keyword evidence="15" id="KW-1185">Reference proteome</keyword>
<dbReference type="Proteomes" id="UP000440578">
    <property type="component" value="Unassembled WGS sequence"/>
</dbReference>
<keyword evidence="4 10" id="KW-0175">Coiled coil</keyword>
<feature type="domain" description="Beta-catenin-like protein 1 N-terminal" evidence="13">
    <location>
        <begin position="527"/>
        <end position="632"/>
    </location>
</feature>
<keyword evidence="2" id="KW-0597">Phosphoprotein</keyword>
<name>A0A6A4WC82_AMPAM</name>
<sequence length="1023" mass="114863">MAGLAPVLCAVLLAARPVLSEYQLERMPASDRRLATATLSRCREFNEQTTVETAQCATRTRRLSLSTRCRDLNAHLELAEARLDRLEEFLLLRQLESVQPLLDDCSEEAAAEVRSLESQRQQLRDAVAEAVRHVEEQEERQRAVERETGALREEKSVLDCELTRLETEHRLLERQLELQTAALEEVTGQRQARTELTAALEATDAERTRAAELCRRQTEEHRRRLETCRQEAARLETRLQELPEPRPEAQAALERELSACHGELDSCAVTASACAADLETASTHLIQREMAALAERGRLQGCQRELIAGRGRFNQCRTSARALFGQIRVLQREARGSAAAAGRLDQCYSESSMCGSRAAQCAQQLADLSAGRDECRTQTADWRSRWFACNTSVASLEEQRLAPLRLVAQRLEEVVNETVAHGRRCEEDDLRTRADRGFAEEELRRAQAALAATKQTLDECQLECWVGQGGEGNGAAEGESATVATTDTGADTETPDKNTKRHLEGEDEEEEAAPRRVMARTAPAPSDEPTPDEILRLVDEEPQVEPLDENLLKRLILQLEKRTLRNQEMRTKYADAPERFLDSELELHESIQALHAVATGPELYPRLVGLGAVSSLLALLAHENTDIAIAVIDLLQELTDVETDTDEGERGADRLAAALLEREAVAVLVHTMERLDETVTEEAAGVHSALAIVENVTEVRPSACLPAAQQGLMAWLLRRLQRKAPFDANKLYASEMLSVLVQSHEENRTLLGELDGIDVLLQQLAYYKRHDPSSSEEQECMENMFDALCSVLLLPENKDRFLRGEGLQLMNLMLREKKLSRNGALKVLNYATSGPSGADNCNKFVEILGLRTLFPLFMHTPRKHKRKGLSVEEHEEHVVSILCALLRHCRGQLRQRIVAKFTENDCEKVDRLMELHFKYLDKVYSTDAALESERGLEDDELYVRRLEGGLFTLQLVDFIVLEACAAGAAQVKQRVMQMLNIRNASVKTIRNIMREYAGNLGDTDDSEERQAEQQRILQLVDKF</sequence>
<dbReference type="InterPro" id="IPR011989">
    <property type="entry name" value="ARM-like"/>
</dbReference>
<evidence type="ECO:0000256" key="11">
    <source>
        <dbReference type="SAM" id="MobiDB-lite"/>
    </source>
</evidence>
<gene>
    <name evidence="14" type="primary">CTNNBL1_0</name>
    <name evidence="14" type="ORF">FJT64_027660</name>
</gene>
<reference evidence="14 15" key="1">
    <citation type="submission" date="2019-07" db="EMBL/GenBank/DDBJ databases">
        <title>Draft genome assembly of a fouling barnacle, Amphibalanus amphitrite (Darwin, 1854): The first reference genome for Thecostraca.</title>
        <authorList>
            <person name="Kim W."/>
        </authorList>
    </citation>
    <scope>NUCLEOTIDE SEQUENCE [LARGE SCALE GENOMIC DNA]</scope>
    <source>
        <strain evidence="14">SNU_AA5</strain>
        <tissue evidence="14">Soma without cirri and trophi</tissue>
    </source>
</reference>
<dbReference type="OrthoDB" id="1898821at2759"/>
<feature type="coiled-coil region" evidence="10">
    <location>
        <begin position="436"/>
        <end position="463"/>
    </location>
</feature>
<protein>
    <recommendedName>
        <fullName evidence="8">Beta-catenin-like protein 1</fullName>
    </recommendedName>
    <alternativeName>
        <fullName evidence="9">Nuclear-associated protein</fullName>
    </alternativeName>
</protein>
<comment type="subunit">
    <text evidence="7">Component of the PRP19-CDC5L splicing complex composed of a core complex comprising a homotetramer of PRPF19, CDC5L, PLRG1 and BCAS2, and at least three less stably associated proteins CTNNBL1, CWC15 and HSPA8. Interacts directly with CWC15 and CDC5L in the complex. Interacts with AICDA; the interaction is important for the antibody diversification activity of AICDA. Interacts with PRPF31 (via its NLS). Interacts (via its N-terminal NLS) with KPNA1 and KPNA2.</text>
</comment>
<feature type="compositionally biased region" description="Low complexity" evidence="11">
    <location>
        <begin position="476"/>
        <end position="492"/>
    </location>
</feature>
<evidence type="ECO:0000259" key="13">
    <source>
        <dbReference type="SMART" id="SM01156"/>
    </source>
</evidence>
<dbReference type="GO" id="GO:0010467">
    <property type="term" value="P:gene expression"/>
    <property type="evidence" value="ECO:0007669"/>
    <property type="project" value="UniProtKB-ARBA"/>
</dbReference>
<evidence type="ECO:0000256" key="8">
    <source>
        <dbReference type="ARBA" id="ARBA00070106"/>
    </source>
</evidence>
<dbReference type="PANTHER" id="PTHR14978:SF0">
    <property type="entry name" value="BETA-CATENIN-LIKE PROTEIN 1"/>
    <property type="match status" value="1"/>
</dbReference>
<feature type="signal peptide" evidence="12">
    <location>
        <begin position="1"/>
        <end position="20"/>
    </location>
</feature>
<evidence type="ECO:0000256" key="9">
    <source>
        <dbReference type="ARBA" id="ARBA00083862"/>
    </source>
</evidence>
<dbReference type="Gene3D" id="1.25.10.10">
    <property type="entry name" value="Leucine-rich Repeat Variant"/>
    <property type="match status" value="1"/>
</dbReference>
<feature type="coiled-coil region" evidence="10">
    <location>
        <begin position="69"/>
        <end position="182"/>
    </location>
</feature>
<evidence type="ECO:0000313" key="14">
    <source>
        <dbReference type="EMBL" id="KAF0299658.1"/>
    </source>
</evidence>
<keyword evidence="3" id="KW-0677">Repeat</keyword>
<comment type="caution">
    <text evidence="14">The sequence shown here is derived from an EMBL/GenBank/DDBJ whole genome shotgun (WGS) entry which is preliminary data.</text>
</comment>
<evidence type="ECO:0000256" key="10">
    <source>
        <dbReference type="SAM" id="Coils"/>
    </source>
</evidence>
<dbReference type="EMBL" id="VIIS01001343">
    <property type="protein sequence ID" value="KAF0299658.1"/>
    <property type="molecule type" value="Genomic_DNA"/>
</dbReference>
<evidence type="ECO:0000256" key="5">
    <source>
        <dbReference type="ARBA" id="ARBA00023242"/>
    </source>
</evidence>
<evidence type="ECO:0000256" key="2">
    <source>
        <dbReference type="ARBA" id="ARBA00022553"/>
    </source>
</evidence>
<organism evidence="14 15">
    <name type="scientific">Amphibalanus amphitrite</name>
    <name type="common">Striped barnacle</name>
    <name type="synonym">Balanus amphitrite</name>
    <dbReference type="NCBI Taxonomy" id="1232801"/>
    <lineage>
        <taxon>Eukaryota</taxon>
        <taxon>Metazoa</taxon>
        <taxon>Ecdysozoa</taxon>
        <taxon>Arthropoda</taxon>
        <taxon>Crustacea</taxon>
        <taxon>Multicrustacea</taxon>
        <taxon>Cirripedia</taxon>
        <taxon>Thoracica</taxon>
        <taxon>Thoracicalcarea</taxon>
        <taxon>Balanomorpha</taxon>
        <taxon>Balanoidea</taxon>
        <taxon>Balanidae</taxon>
        <taxon>Amphibalaninae</taxon>
        <taxon>Amphibalanus</taxon>
    </lineage>
</organism>
<evidence type="ECO:0000256" key="7">
    <source>
        <dbReference type="ARBA" id="ARBA00061776"/>
    </source>
</evidence>
<dbReference type="GO" id="GO:0005681">
    <property type="term" value="C:spliceosomal complex"/>
    <property type="evidence" value="ECO:0007669"/>
    <property type="project" value="TreeGrafter"/>
</dbReference>
<feature type="chain" id="PRO_5025673560" description="Beta-catenin-like protein 1" evidence="12">
    <location>
        <begin position="21"/>
        <end position="1023"/>
    </location>
</feature>
<feature type="compositionally biased region" description="Basic and acidic residues" evidence="11">
    <location>
        <begin position="494"/>
        <end position="504"/>
    </location>
</feature>
<feature type="region of interest" description="Disordered" evidence="11">
    <location>
        <begin position="471"/>
        <end position="532"/>
    </location>
</feature>
<evidence type="ECO:0000313" key="15">
    <source>
        <dbReference type="Proteomes" id="UP000440578"/>
    </source>
</evidence>
<evidence type="ECO:0000256" key="12">
    <source>
        <dbReference type="SAM" id="SignalP"/>
    </source>
</evidence>
<dbReference type="SUPFAM" id="SSF48371">
    <property type="entry name" value="ARM repeat"/>
    <property type="match status" value="1"/>
</dbReference>
<evidence type="ECO:0000256" key="4">
    <source>
        <dbReference type="ARBA" id="ARBA00023054"/>
    </source>
</evidence>